<sequence length="57" mass="6664">SLTEIDNELLAALEISDIESEIEELTMNDHEMSIEYDYGVELIHNYEAWPTSEFLEE</sequence>
<accession>A0A8S3GZF7</accession>
<dbReference type="EMBL" id="CAJOBH010284514">
    <property type="protein sequence ID" value="CAF5173677.1"/>
    <property type="molecule type" value="Genomic_DNA"/>
</dbReference>
<gene>
    <name evidence="1" type="ORF">BYL167_LOCUS77799</name>
</gene>
<dbReference type="Proteomes" id="UP000681967">
    <property type="component" value="Unassembled WGS sequence"/>
</dbReference>
<dbReference type="AlphaFoldDB" id="A0A8S3GZF7"/>
<proteinExistence type="predicted"/>
<reference evidence="1" key="1">
    <citation type="submission" date="2021-02" db="EMBL/GenBank/DDBJ databases">
        <authorList>
            <person name="Nowell W R."/>
        </authorList>
    </citation>
    <scope>NUCLEOTIDE SEQUENCE</scope>
</reference>
<feature type="non-terminal residue" evidence="1">
    <location>
        <position position="1"/>
    </location>
</feature>
<evidence type="ECO:0000313" key="1">
    <source>
        <dbReference type="EMBL" id="CAF5173677.1"/>
    </source>
</evidence>
<organism evidence="1 2">
    <name type="scientific">Rotaria magnacalcarata</name>
    <dbReference type="NCBI Taxonomy" id="392030"/>
    <lineage>
        <taxon>Eukaryota</taxon>
        <taxon>Metazoa</taxon>
        <taxon>Spiralia</taxon>
        <taxon>Gnathifera</taxon>
        <taxon>Rotifera</taxon>
        <taxon>Eurotatoria</taxon>
        <taxon>Bdelloidea</taxon>
        <taxon>Philodinida</taxon>
        <taxon>Philodinidae</taxon>
        <taxon>Rotaria</taxon>
    </lineage>
</organism>
<name>A0A8S3GZF7_9BILA</name>
<evidence type="ECO:0000313" key="2">
    <source>
        <dbReference type="Proteomes" id="UP000681967"/>
    </source>
</evidence>
<comment type="caution">
    <text evidence="1">The sequence shown here is derived from an EMBL/GenBank/DDBJ whole genome shotgun (WGS) entry which is preliminary data.</text>
</comment>
<protein>
    <submittedName>
        <fullName evidence="1">Uncharacterized protein</fullName>
    </submittedName>
</protein>